<dbReference type="Gene3D" id="1.10.150.120">
    <property type="entry name" value="[2Fe-2S]-binding domain"/>
    <property type="match status" value="1"/>
</dbReference>
<dbReference type="PROSITE" id="PS00197">
    <property type="entry name" value="2FE2S_FER_1"/>
    <property type="match status" value="1"/>
</dbReference>
<keyword evidence="10" id="KW-1185">Reference proteome</keyword>
<dbReference type="SUPFAM" id="SSF54292">
    <property type="entry name" value="2Fe-2S ferredoxin-like"/>
    <property type="match status" value="1"/>
</dbReference>
<dbReference type="InterPro" id="IPR005107">
    <property type="entry name" value="CO_DH_flav_C"/>
</dbReference>
<protein>
    <submittedName>
        <fullName evidence="9">Uncharacterized protein</fullName>
    </submittedName>
</protein>
<dbReference type="InterPro" id="IPR016169">
    <property type="entry name" value="FAD-bd_PCMH_sub2"/>
</dbReference>
<dbReference type="InterPro" id="IPR002346">
    <property type="entry name" value="Mopterin_DH_FAD-bd"/>
</dbReference>
<gene>
    <name evidence="9" type="ORF">GCM10009817_02080</name>
</gene>
<dbReference type="InterPro" id="IPR036318">
    <property type="entry name" value="FAD-bd_PCMH-like_sf"/>
</dbReference>
<evidence type="ECO:0000313" key="10">
    <source>
        <dbReference type="Proteomes" id="UP001500013"/>
    </source>
</evidence>
<dbReference type="PROSITE" id="PS51085">
    <property type="entry name" value="2FE2S_FER_2"/>
    <property type="match status" value="1"/>
</dbReference>
<dbReference type="InterPro" id="IPR016166">
    <property type="entry name" value="FAD-bd_PCMH"/>
</dbReference>
<dbReference type="InterPro" id="IPR036683">
    <property type="entry name" value="CO_DH_flav_C_dom_sf"/>
</dbReference>
<dbReference type="InterPro" id="IPR036010">
    <property type="entry name" value="2Fe-2S_ferredoxin-like_sf"/>
</dbReference>
<dbReference type="PANTHER" id="PTHR42659:SF2">
    <property type="entry name" value="XANTHINE DEHYDROGENASE SUBUNIT C-RELATED"/>
    <property type="match status" value="1"/>
</dbReference>
<dbReference type="Proteomes" id="UP001500013">
    <property type="component" value="Unassembled WGS sequence"/>
</dbReference>
<evidence type="ECO:0000256" key="2">
    <source>
        <dbReference type="ARBA" id="ARBA00022723"/>
    </source>
</evidence>
<dbReference type="InterPro" id="IPR002888">
    <property type="entry name" value="2Fe-2S-bd"/>
</dbReference>
<dbReference type="Gene3D" id="3.30.43.10">
    <property type="entry name" value="Uridine Diphospho-n-acetylenolpyruvylglucosamine Reductase, domain 2"/>
    <property type="match status" value="1"/>
</dbReference>
<dbReference type="SMART" id="SM01092">
    <property type="entry name" value="CO_deh_flav_C"/>
    <property type="match status" value="1"/>
</dbReference>
<dbReference type="PROSITE" id="PS51387">
    <property type="entry name" value="FAD_PCMH"/>
    <property type="match status" value="1"/>
</dbReference>
<dbReference type="PANTHER" id="PTHR42659">
    <property type="entry name" value="XANTHINE DEHYDROGENASE SUBUNIT C-RELATED"/>
    <property type="match status" value="1"/>
</dbReference>
<keyword evidence="1" id="KW-0285">Flavoprotein</keyword>
<organism evidence="9 10">
    <name type="scientific">Terrabacter lapilli</name>
    <dbReference type="NCBI Taxonomy" id="436231"/>
    <lineage>
        <taxon>Bacteria</taxon>
        <taxon>Bacillati</taxon>
        <taxon>Actinomycetota</taxon>
        <taxon>Actinomycetes</taxon>
        <taxon>Micrococcales</taxon>
        <taxon>Intrasporangiaceae</taxon>
        <taxon>Terrabacter</taxon>
    </lineage>
</organism>
<evidence type="ECO:0000256" key="5">
    <source>
        <dbReference type="ARBA" id="ARBA00023004"/>
    </source>
</evidence>
<keyword evidence="2" id="KW-0479">Metal-binding</keyword>
<reference evidence="9 10" key="1">
    <citation type="journal article" date="2019" name="Int. J. Syst. Evol. Microbiol.">
        <title>The Global Catalogue of Microorganisms (GCM) 10K type strain sequencing project: providing services to taxonomists for standard genome sequencing and annotation.</title>
        <authorList>
            <consortium name="The Broad Institute Genomics Platform"/>
            <consortium name="The Broad Institute Genome Sequencing Center for Infectious Disease"/>
            <person name="Wu L."/>
            <person name="Ma J."/>
        </authorList>
    </citation>
    <scope>NUCLEOTIDE SEQUENCE [LARGE SCALE GENOMIC DNA]</scope>
    <source>
        <strain evidence="9 10">JCM 15628</strain>
    </source>
</reference>
<dbReference type="Gene3D" id="3.30.390.50">
    <property type="entry name" value="CO dehydrogenase flavoprotein, C-terminal domain"/>
    <property type="match status" value="1"/>
</dbReference>
<dbReference type="CDD" id="cd00207">
    <property type="entry name" value="fer2"/>
    <property type="match status" value="1"/>
</dbReference>
<dbReference type="InterPro" id="IPR036884">
    <property type="entry name" value="2Fe-2S-bd_dom_sf"/>
</dbReference>
<dbReference type="RefSeq" id="WP_344057530.1">
    <property type="nucleotide sequence ID" value="NZ_BAAAPU010000001.1"/>
</dbReference>
<dbReference type="Pfam" id="PF03450">
    <property type="entry name" value="CO_deh_flav_C"/>
    <property type="match status" value="1"/>
</dbReference>
<name>A0ABN2R9S9_9MICO</name>
<evidence type="ECO:0000259" key="7">
    <source>
        <dbReference type="PROSITE" id="PS51085"/>
    </source>
</evidence>
<dbReference type="SUPFAM" id="SSF56176">
    <property type="entry name" value="FAD-binding/transporter-associated domain-like"/>
    <property type="match status" value="1"/>
</dbReference>
<dbReference type="Pfam" id="PF00111">
    <property type="entry name" value="Fer2"/>
    <property type="match status" value="1"/>
</dbReference>
<dbReference type="Gene3D" id="3.30.465.10">
    <property type="match status" value="1"/>
</dbReference>
<feature type="domain" description="FAD-binding PCMH-type" evidence="8">
    <location>
        <begin position="1"/>
        <end position="177"/>
    </location>
</feature>
<evidence type="ECO:0000256" key="3">
    <source>
        <dbReference type="ARBA" id="ARBA00022827"/>
    </source>
</evidence>
<dbReference type="InterPro" id="IPR051312">
    <property type="entry name" value="Diverse_Substr_Oxidored"/>
</dbReference>
<keyword evidence="3" id="KW-0274">FAD</keyword>
<feature type="domain" description="2Fe-2S ferredoxin-type" evidence="7">
    <location>
        <begin position="355"/>
        <end position="431"/>
    </location>
</feature>
<proteinExistence type="predicted"/>
<dbReference type="SUPFAM" id="SSF55447">
    <property type="entry name" value="CO dehydrogenase flavoprotein C-terminal domain-like"/>
    <property type="match status" value="1"/>
</dbReference>
<dbReference type="Pfam" id="PF01799">
    <property type="entry name" value="Fer2_2"/>
    <property type="match status" value="1"/>
</dbReference>
<dbReference type="Pfam" id="PF00941">
    <property type="entry name" value="FAD_binding_5"/>
    <property type="match status" value="1"/>
</dbReference>
<dbReference type="InterPro" id="IPR001041">
    <property type="entry name" value="2Fe-2S_ferredoxin-type"/>
</dbReference>
<dbReference type="InterPro" id="IPR016167">
    <property type="entry name" value="FAD-bd_PCMH_sub1"/>
</dbReference>
<feature type="region of interest" description="Disordered" evidence="6">
    <location>
        <begin position="292"/>
        <end position="354"/>
    </location>
</feature>
<evidence type="ECO:0000313" key="9">
    <source>
        <dbReference type="EMBL" id="GAA1965867.1"/>
    </source>
</evidence>
<evidence type="ECO:0000256" key="4">
    <source>
        <dbReference type="ARBA" id="ARBA00023002"/>
    </source>
</evidence>
<dbReference type="SUPFAM" id="SSF47741">
    <property type="entry name" value="CO dehydrogenase ISP C-domain like"/>
    <property type="match status" value="1"/>
</dbReference>
<evidence type="ECO:0000259" key="8">
    <source>
        <dbReference type="PROSITE" id="PS51387"/>
    </source>
</evidence>
<keyword evidence="5" id="KW-0408">Iron</keyword>
<sequence length="535" mass="55620">MKPAPFVHHAPGTVEEAVAVLAEVGHDGKVLAGGQSLIPLLNMRLASPAHLVDINRVAGLDAVEVTPQHVRVGALVRHAALERSEEAYAALPILRQAVANVAHPSIRNRGTTVGSIAHADAAGEMPAVLALTEGVVEVVGPDGAHEIPCADFFLGPLETCLAPEELVVGVRFGRLPAGTGTAFTESARRHGDYAVAGVGVALTVSDGIVSDARASFVSVTAVPSVLDLGAALRGVEPGSEAWRRGLDAAAEVVHAYVDPEDDIHASAEYRRMLAAELTRRVLPLAVQVGEHSTAATTTSSGHFPSTSPHAETSSGHLGATGPQGDGAQLKQSAHSTGGDGSEREREREREGQVAGEVTVTVNGIRHTASVPARRLLSDFLRHDLQLTGTHVGCEHGVCGACTVLVDGRPMRSCLMFAVTAQGHEITTVEGLCSAPDARVAPTGESMNPVQQAFAECHGLQCGFCTPGFLTTITAYLDENPQPTSAQAREAISGNLCRCTGYQNIVKSVLRAAELRTERAAERAAEPAPATTGESA</sequence>
<dbReference type="EMBL" id="BAAAPU010000001">
    <property type="protein sequence ID" value="GAA1965867.1"/>
    <property type="molecule type" value="Genomic_DNA"/>
</dbReference>
<dbReference type="Gene3D" id="3.10.20.30">
    <property type="match status" value="1"/>
</dbReference>
<evidence type="ECO:0000256" key="6">
    <source>
        <dbReference type="SAM" id="MobiDB-lite"/>
    </source>
</evidence>
<feature type="compositionally biased region" description="Polar residues" evidence="6">
    <location>
        <begin position="301"/>
        <end position="315"/>
    </location>
</feature>
<feature type="compositionally biased region" description="Basic and acidic residues" evidence="6">
    <location>
        <begin position="340"/>
        <end position="351"/>
    </location>
</feature>
<comment type="caution">
    <text evidence="9">The sequence shown here is derived from an EMBL/GenBank/DDBJ whole genome shotgun (WGS) entry which is preliminary data.</text>
</comment>
<accession>A0ABN2R9S9</accession>
<keyword evidence="4" id="KW-0560">Oxidoreductase</keyword>
<dbReference type="InterPro" id="IPR012675">
    <property type="entry name" value="Beta-grasp_dom_sf"/>
</dbReference>
<evidence type="ECO:0000256" key="1">
    <source>
        <dbReference type="ARBA" id="ARBA00022630"/>
    </source>
</evidence>
<dbReference type="InterPro" id="IPR006058">
    <property type="entry name" value="2Fe2S_fd_BS"/>
</dbReference>